<gene>
    <name evidence="18" type="ORF">B4U80_05154</name>
</gene>
<name>A0A443SSB7_9ACAR</name>
<dbReference type="InterPro" id="IPR056737">
    <property type="entry name" value="Beta-prop_ATRN-MKLN-like"/>
</dbReference>
<dbReference type="InterPro" id="IPR002049">
    <property type="entry name" value="LE_dom"/>
</dbReference>
<keyword evidence="3 12" id="KW-0245">EGF-like domain</keyword>
<evidence type="ECO:0000256" key="14">
    <source>
        <dbReference type="SAM" id="Phobius"/>
    </source>
</evidence>
<dbReference type="InterPro" id="IPR056732">
    <property type="entry name" value="GBD_ATRN"/>
</dbReference>
<dbReference type="PROSITE" id="PS50027">
    <property type="entry name" value="EGF_LAM_2"/>
    <property type="match status" value="1"/>
</dbReference>
<dbReference type="Gene3D" id="2.10.25.10">
    <property type="entry name" value="Laminin"/>
    <property type="match status" value="4"/>
</dbReference>
<comment type="subcellular location">
    <subcellularLocation>
        <location evidence="1">Membrane</location>
        <topology evidence="1">Single-pass membrane protein</topology>
    </subcellularLocation>
</comment>
<evidence type="ECO:0000259" key="15">
    <source>
        <dbReference type="PROSITE" id="PS01180"/>
    </source>
</evidence>
<evidence type="ECO:0000256" key="3">
    <source>
        <dbReference type="ARBA" id="ARBA00022536"/>
    </source>
</evidence>
<keyword evidence="8 14" id="KW-0472">Membrane</keyword>
<dbReference type="STRING" id="299467.A0A443SSB7"/>
<dbReference type="InterPro" id="IPR016201">
    <property type="entry name" value="PSI"/>
</dbReference>
<evidence type="ECO:0000259" key="16">
    <source>
        <dbReference type="PROSITE" id="PS50026"/>
    </source>
</evidence>
<dbReference type="CDD" id="cd00055">
    <property type="entry name" value="EGF_Lam"/>
    <property type="match status" value="2"/>
</dbReference>
<dbReference type="InterPro" id="IPR006652">
    <property type="entry name" value="Kelch_1"/>
</dbReference>
<keyword evidence="19" id="KW-1185">Reference proteome</keyword>
<evidence type="ECO:0000256" key="2">
    <source>
        <dbReference type="ARBA" id="ARBA00022441"/>
    </source>
</evidence>
<evidence type="ECO:0000256" key="9">
    <source>
        <dbReference type="ARBA" id="ARBA00023157"/>
    </source>
</evidence>
<dbReference type="Pfam" id="PF01437">
    <property type="entry name" value="PSI"/>
    <property type="match status" value="1"/>
</dbReference>
<dbReference type="Gene3D" id="2.120.10.80">
    <property type="entry name" value="Kelch-type beta propeller"/>
    <property type="match status" value="2"/>
</dbReference>
<evidence type="ECO:0000313" key="18">
    <source>
        <dbReference type="EMBL" id="RWS30423.1"/>
    </source>
</evidence>
<dbReference type="GO" id="GO:0005794">
    <property type="term" value="C:Golgi apparatus"/>
    <property type="evidence" value="ECO:0007669"/>
    <property type="project" value="TreeGrafter"/>
</dbReference>
<dbReference type="SMART" id="SM00612">
    <property type="entry name" value="Kelch"/>
    <property type="match status" value="3"/>
</dbReference>
<dbReference type="InterPro" id="IPR051568">
    <property type="entry name" value="LZTR1/Attractin"/>
</dbReference>
<evidence type="ECO:0000256" key="10">
    <source>
        <dbReference type="ARBA" id="ARBA00023180"/>
    </source>
</evidence>
<feature type="domain" description="Laminin EGF-like" evidence="17">
    <location>
        <begin position="897"/>
        <end position="944"/>
    </location>
</feature>
<dbReference type="Pfam" id="PF23106">
    <property type="entry name" value="EGF_Teneurin"/>
    <property type="match status" value="1"/>
</dbReference>
<feature type="transmembrane region" description="Helical" evidence="14">
    <location>
        <begin position="1109"/>
        <end position="1133"/>
    </location>
</feature>
<dbReference type="PROSITE" id="PS01186">
    <property type="entry name" value="EGF_2"/>
    <property type="match status" value="1"/>
</dbReference>
<comment type="caution">
    <text evidence="12">Lacks conserved residue(s) required for the propagation of feature annotation.</text>
</comment>
<comment type="caution">
    <text evidence="18">The sequence shown here is derived from an EMBL/GenBank/DDBJ whole genome shotgun (WGS) entry which is preliminary data.</text>
</comment>
<dbReference type="Pfam" id="PF24973">
    <property type="entry name" value="EGF_LMN_ATRN"/>
    <property type="match status" value="1"/>
</dbReference>
<dbReference type="Gene3D" id="2.60.120.290">
    <property type="entry name" value="Spermadhesin, CUB domain"/>
    <property type="match status" value="1"/>
</dbReference>
<proteinExistence type="predicted"/>
<dbReference type="InterPro" id="IPR000742">
    <property type="entry name" value="EGF"/>
</dbReference>
<dbReference type="GO" id="GO:0016020">
    <property type="term" value="C:membrane"/>
    <property type="evidence" value="ECO:0007669"/>
    <property type="project" value="UniProtKB-SubCell"/>
</dbReference>
<dbReference type="InterPro" id="IPR002165">
    <property type="entry name" value="Plexin_repeat"/>
</dbReference>
<keyword evidence="2" id="KW-0880">Kelch repeat</keyword>
<keyword evidence="6" id="KW-0677">Repeat</keyword>
<dbReference type="Pfam" id="PF24981">
    <property type="entry name" value="Beta-prop_ATRN-LZTR1"/>
    <property type="match status" value="1"/>
</dbReference>
<organism evidence="18 19">
    <name type="scientific">Leptotrombidium deliense</name>
    <dbReference type="NCBI Taxonomy" id="299467"/>
    <lineage>
        <taxon>Eukaryota</taxon>
        <taxon>Metazoa</taxon>
        <taxon>Ecdysozoa</taxon>
        <taxon>Arthropoda</taxon>
        <taxon>Chelicerata</taxon>
        <taxon>Arachnida</taxon>
        <taxon>Acari</taxon>
        <taxon>Acariformes</taxon>
        <taxon>Trombidiformes</taxon>
        <taxon>Prostigmata</taxon>
        <taxon>Anystina</taxon>
        <taxon>Parasitengona</taxon>
        <taxon>Trombiculoidea</taxon>
        <taxon>Trombiculidae</taxon>
        <taxon>Leptotrombidium</taxon>
    </lineage>
</organism>
<evidence type="ECO:0000256" key="5">
    <source>
        <dbReference type="ARBA" id="ARBA00022729"/>
    </source>
</evidence>
<evidence type="ECO:0000256" key="6">
    <source>
        <dbReference type="ARBA" id="ARBA00022737"/>
    </source>
</evidence>
<dbReference type="CDD" id="cd00041">
    <property type="entry name" value="CUB"/>
    <property type="match status" value="1"/>
</dbReference>
<dbReference type="PROSITE" id="PS00022">
    <property type="entry name" value="EGF_1"/>
    <property type="match status" value="1"/>
</dbReference>
<reference evidence="18 19" key="1">
    <citation type="journal article" date="2018" name="Gigascience">
        <title>Genomes of trombidid mites reveal novel predicted allergens and laterally-transferred genes associated with secondary metabolism.</title>
        <authorList>
            <person name="Dong X."/>
            <person name="Chaisiri K."/>
            <person name="Xia D."/>
            <person name="Armstrong S.D."/>
            <person name="Fang Y."/>
            <person name="Donnelly M.J."/>
            <person name="Kadowaki T."/>
            <person name="McGarry J.W."/>
            <person name="Darby A.C."/>
            <person name="Makepeace B.L."/>
        </authorList>
    </citation>
    <scope>NUCLEOTIDE SEQUENCE [LARGE SCALE GENOMIC DNA]</scope>
    <source>
        <strain evidence="18">UoL-UT</strain>
    </source>
</reference>
<dbReference type="SUPFAM" id="SSF49854">
    <property type="entry name" value="Spermadhesin, CUB domain"/>
    <property type="match status" value="1"/>
</dbReference>
<dbReference type="SUPFAM" id="SSF117281">
    <property type="entry name" value="Kelch motif"/>
    <property type="match status" value="1"/>
</dbReference>
<evidence type="ECO:0000256" key="7">
    <source>
        <dbReference type="ARBA" id="ARBA00022989"/>
    </source>
</evidence>
<feature type="disulfide bond" evidence="13">
    <location>
        <begin position="928"/>
        <end position="942"/>
    </location>
</feature>
<keyword evidence="10" id="KW-0325">Glycoprotein</keyword>
<dbReference type="SMART" id="SM00180">
    <property type="entry name" value="EGF_Lam"/>
    <property type="match status" value="2"/>
</dbReference>
<dbReference type="InterPro" id="IPR000859">
    <property type="entry name" value="CUB_dom"/>
</dbReference>
<dbReference type="Proteomes" id="UP000288716">
    <property type="component" value="Unassembled WGS sequence"/>
</dbReference>
<dbReference type="EMBL" id="NCKV01000509">
    <property type="protein sequence ID" value="RWS30423.1"/>
    <property type="molecule type" value="Genomic_DNA"/>
</dbReference>
<protein>
    <submittedName>
        <fullName evidence="18">Attractin-like protein</fullName>
    </submittedName>
</protein>
<evidence type="ECO:0000256" key="1">
    <source>
        <dbReference type="ARBA" id="ARBA00004167"/>
    </source>
</evidence>
<evidence type="ECO:0000259" key="17">
    <source>
        <dbReference type="PROSITE" id="PS50027"/>
    </source>
</evidence>
<dbReference type="OrthoDB" id="9998912at2759"/>
<evidence type="ECO:0000256" key="4">
    <source>
        <dbReference type="ARBA" id="ARBA00022692"/>
    </source>
</evidence>
<keyword evidence="7 14" id="KW-1133">Transmembrane helix</keyword>
<dbReference type="PANTHER" id="PTHR46376:SF2">
    <property type="entry name" value="DISTRACTED, ISOFORM B"/>
    <property type="match status" value="1"/>
</dbReference>
<feature type="disulfide bond" evidence="12">
    <location>
        <begin position="232"/>
        <end position="242"/>
    </location>
</feature>
<dbReference type="VEuPathDB" id="VectorBase:LDEU001615"/>
<dbReference type="PANTHER" id="PTHR46376">
    <property type="entry name" value="LEUCINE-ZIPPER-LIKE TRANSCRIPTIONAL REGULATOR 1"/>
    <property type="match status" value="1"/>
</dbReference>
<keyword evidence="5" id="KW-0732">Signal</keyword>
<feature type="domain" description="CUB" evidence="15">
    <location>
        <begin position="82"/>
        <end position="199"/>
    </location>
</feature>
<keyword evidence="11 13" id="KW-0424">Laminin EGF-like domain</keyword>
<dbReference type="Pfam" id="PF24972">
    <property type="entry name" value="GBD_ATRN"/>
    <property type="match status" value="1"/>
</dbReference>
<feature type="disulfide bond" evidence="13">
    <location>
        <begin position="916"/>
        <end position="925"/>
    </location>
</feature>
<evidence type="ECO:0000313" key="19">
    <source>
        <dbReference type="Proteomes" id="UP000288716"/>
    </source>
</evidence>
<dbReference type="AlphaFoldDB" id="A0A443SSB7"/>
<dbReference type="SMART" id="SM00042">
    <property type="entry name" value="CUB"/>
    <property type="match status" value="1"/>
</dbReference>
<dbReference type="InterPro" id="IPR056863">
    <property type="entry name" value="LMN_ATRN_NET-like_EGF"/>
</dbReference>
<keyword evidence="4 14" id="KW-0812">Transmembrane</keyword>
<evidence type="ECO:0000256" key="12">
    <source>
        <dbReference type="PROSITE-ProRule" id="PRU00076"/>
    </source>
</evidence>
<evidence type="ECO:0000256" key="8">
    <source>
        <dbReference type="ARBA" id="ARBA00023136"/>
    </source>
</evidence>
<accession>A0A443SSB7</accession>
<dbReference type="PROSITE" id="PS01180">
    <property type="entry name" value="CUB"/>
    <property type="match status" value="1"/>
</dbReference>
<evidence type="ECO:0000256" key="13">
    <source>
        <dbReference type="PROSITE-ProRule" id="PRU00460"/>
    </source>
</evidence>
<dbReference type="InterPro" id="IPR015915">
    <property type="entry name" value="Kelch-typ_b-propeller"/>
</dbReference>
<dbReference type="SUPFAM" id="SSF57196">
    <property type="entry name" value="EGF/Laminin"/>
    <property type="match status" value="1"/>
</dbReference>
<feature type="domain" description="EGF-like" evidence="16">
    <location>
        <begin position="228"/>
        <end position="261"/>
    </location>
</feature>
<feature type="disulfide bond" evidence="12">
    <location>
        <begin position="251"/>
        <end position="260"/>
    </location>
</feature>
<dbReference type="SMART" id="SM00423">
    <property type="entry name" value="PSI"/>
    <property type="match status" value="4"/>
</dbReference>
<keyword evidence="9 12" id="KW-1015">Disulfide bond</keyword>
<dbReference type="PROSITE" id="PS50026">
    <property type="entry name" value="EGF_3"/>
    <property type="match status" value="1"/>
</dbReference>
<dbReference type="InterPro" id="IPR035914">
    <property type="entry name" value="Sperma_CUB_dom_sf"/>
</dbReference>
<dbReference type="SMART" id="SM00181">
    <property type="entry name" value="EGF"/>
    <property type="match status" value="5"/>
</dbReference>
<evidence type="ECO:0000256" key="11">
    <source>
        <dbReference type="ARBA" id="ARBA00023292"/>
    </source>
</evidence>
<sequence>MLSFAGRTKFKSKLCDVFGLSLLLQVILVFAAIDTNESHSLLQSPLAANGSACGDVLCLHGTCREGKCICDKGWQGSACHKCGGRIKLTAPEGYISDGMSNYSTDLQCTWLIDSGEIGKSIRLHFVEFETECSWDHLYIFDGDSVFAPLIAAFSGLLIKNGQRFHEVPDIVASSGKAYLYFYSDAAYNMSGFNISYSINTCPKNCSGNGVCLDGICTCSGNWDGSACDIPVCPNDCNNHGHCDREINRCNCNKGYTGFNCTQEESEGYWILLDTIGSVAGRALHQSAVIKDSLYISGGESFDKNRIKSEFLVRYDFEMNKWYHLKTRIKHPISRFGHSMVAHDNALYIYGGMNSNGSVFNELWMYDIELEEMSIVIDASNLHEHCLTEYCSPLPSMGHTAVVAHNKMFVIFGYNPKYGYLNSVQEFNFRNKKWGMIVTRGALVKGGFGHSSVYDEKTDNIYVYGGYHSYGTDSILVDLLYAFDASKHSWKQLNPSHSPRYLHSAVIIDGLMYIFGGNGHNATHDSSGDKCFSPQFMTYDIECDTWLLFKDPQLSTINGVGVGRYGHTAEVYRNSMYVFGGFNGLMLNSILKYSPGDCAHFKDEHNCNETKSGFLCVWNSKQSVCESFMKSKAVPFKFGSSIKEYPPDLPPPHLSSFYSIWPQNKRCRPRNSNSTDLCPKQNTCPSCLENTYGCLWCGDSCNADHCKKAGVKGFNNSSLCEDDILTSNCDKLHNCHACHTEFHCGWQRDHKCYTFVHDTGNKTQKAMIHEDFKPNCEVPCSERTTCENCTRGPCMWCSSSHKCIESNAYAAVFPLSQCMEWTIHAHKCSSLSCSDIQSCDKCQKNPRCGWCDDGSATGVGLCLEGSAEAPYMWNGTHYNRADNACPSRHWHFTSCPECQCNGHSSCAFGSNECQKPCKHLTEGSHCQFCSAGYYGNPINGGNCTACSCNNHSVFCDRGNGKCYCSTKGIVGHHCDRCDEQNHYFGNPTEEGGTCYYNLTIDFQYTFNMSKSDDRYYTKINFMNVPIKPDIDVDFSISCSEQASVNVSIGSTSFPTRVLLERYECGSIKYRFSHDENLFGVENTTFYVHVFGFSTPFILQISFSQHRTLDLLQFFVTFSSCFLSLLIIAAVLWKIKQKYDMYRRRQQLFLELEHMASRPFAGLVVEVNSDGQPDAENSSLLKSNPTPIALEPCNSGKAAVLSLILRLPTGGLGCTPPGQTGLAIASALVSLGIMDQKFSKDCETVNAGKAAINCSVKCGYNSTGV</sequence>
<dbReference type="Pfam" id="PF00053">
    <property type="entry name" value="EGF_laminin"/>
    <property type="match status" value="1"/>
</dbReference>